<evidence type="ECO:0000313" key="2">
    <source>
        <dbReference type="Proteomes" id="UP001165289"/>
    </source>
</evidence>
<dbReference type="AlphaFoldDB" id="A0AAV7JFA0"/>
<dbReference type="EMBL" id="JAKMXF010000343">
    <property type="protein sequence ID" value="KAI6647461.1"/>
    <property type="molecule type" value="Genomic_DNA"/>
</dbReference>
<name>A0AAV7JFA0_9METZ</name>
<evidence type="ECO:0000313" key="1">
    <source>
        <dbReference type="EMBL" id="KAI6647461.1"/>
    </source>
</evidence>
<organism evidence="1 2">
    <name type="scientific">Oopsacas minuta</name>
    <dbReference type="NCBI Taxonomy" id="111878"/>
    <lineage>
        <taxon>Eukaryota</taxon>
        <taxon>Metazoa</taxon>
        <taxon>Porifera</taxon>
        <taxon>Hexactinellida</taxon>
        <taxon>Hexasterophora</taxon>
        <taxon>Lyssacinosida</taxon>
        <taxon>Leucopsacidae</taxon>
        <taxon>Oopsacas</taxon>
    </lineage>
</organism>
<sequence>MRSVDKLDGEWWGGNILWRMMEPQVTSKQTHSCIDFELKIEPDIERRKLLDELQIKSKKIRLDQIGLLSSIRHLASLENTSVIRYIELHSYIVVIEKIGLKNIANTA</sequence>
<reference evidence="1 2" key="1">
    <citation type="journal article" date="2023" name="BMC Biol.">
        <title>The compact genome of the sponge Oopsacas minuta (Hexactinellida) is lacking key metazoan core genes.</title>
        <authorList>
            <person name="Santini S."/>
            <person name="Schenkelaars Q."/>
            <person name="Jourda C."/>
            <person name="Duchesne M."/>
            <person name="Belahbib H."/>
            <person name="Rocher C."/>
            <person name="Selva M."/>
            <person name="Riesgo A."/>
            <person name="Vervoort M."/>
            <person name="Leys S.P."/>
            <person name="Kodjabachian L."/>
            <person name="Le Bivic A."/>
            <person name="Borchiellini C."/>
            <person name="Claverie J.M."/>
            <person name="Renard E."/>
        </authorList>
    </citation>
    <scope>NUCLEOTIDE SEQUENCE [LARGE SCALE GENOMIC DNA]</scope>
    <source>
        <strain evidence="1">SPO-2</strain>
    </source>
</reference>
<comment type="caution">
    <text evidence="1">The sequence shown here is derived from an EMBL/GenBank/DDBJ whole genome shotgun (WGS) entry which is preliminary data.</text>
</comment>
<accession>A0AAV7JFA0</accession>
<keyword evidence="2" id="KW-1185">Reference proteome</keyword>
<protein>
    <submittedName>
        <fullName evidence="1">Uncharacterized protein</fullName>
    </submittedName>
</protein>
<proteinExistence type="predicted"/>
<gene>
    <name evidence="1" type="ORF">LOD99_12457</name>
</gene>
<dbReference type="Proteomes" id="UP001165289">
    <property type="component" value="Unassembled WGS sequence"/>
</dbReference>